<feature type="domain" description="FAD-binding" evidence="4">
    <location>
        <begin position="4"/>
        <end position="332"/>
    </location>
</feature>
<keyword evidence="5" id="KW-0503">Monooxygenase</keyword>
<evidence type="ECO:0000259" key="4">
    <source>
        <dbReference type="Pfam" id="PF01494"/>
    </source>
</evidence>
<dbReference type="RefSeq" id="WP_345131400.1">
    <property type="nucleotide sequence ID" value="NZ_BAABAT010000018.1"/>
</dbReference>
<dbReference type="Proteomes" id="UP001500620">
    <property type="component" value="Unassembled WGS sequence"/>
</dbReference>
<accession>A0ABP8DEZ0</accession>
<dbReference type="PANTHER" id="PTHR43004">
    <property type="entry name" value="TRK SYSTEM POTASSIUM UPTAKE PROTEIN"/>
    <property type="match status" value="1"/>
</dbReference>
<sequence>MSSTVVIAGGGPTGLMLAGELGLMGVRAVVVEERAEPATVSQGMGMHGRTLEVFRQRGLLDEAGVARLPVWPRTPFAMMWLDVASAGPEDQTYAFPQWRTEALLEARARELGAEIRRGARVAGLADHGDGVSVRIATAGGEESLEAAYVVGCDGEFSAVRSAAGIDFPAEGDTYYGMIGDVPLSDPEAAFSNGRFPGGMFAVLPLQPGAVRFMTVEFERERPPAGTPATGDELLDAVERITGERPDVTPGWVSRYGNHTRLATQYRKGRVFVAGDAAHVLFVSGTQGLNAGIQDAVNLGWKLAAAVQGWAPEGLLDTYHAERHPVGARLARHARAQMRLLHPFDCVGDVRELFGEFLRYPAVHRFLLEQSTDDVYAMPAGDDELLGRRLPDAADLLRDGQGLLVDSTAEPLDVAAWSDRLRLVTASATPARRVLVRPDGIVAYVGTDDEETRAAVRTWFGEPAVAGVSA</sequence>
<dbReference type="Pfam" id="PF21274">
    <property type="entry name" value="Rng_hyd_C"/>
    <property type="match status" value="1"/>
</dbReference>
<gene>
    <name evidence="5" type="primary">rox_2</name>
    <name evidence="5" type="ORF">GCM10022255_058800</name>
</gene>
<dbReference type="InterPro" id="IPR036188">
    <property type="entry name" value="FAD/NAD-bd_sf"/>
</dbReference>
<protein>
    <submittedName>
        <fullName evidence="5">Rifampin monooxygenase</fullName>
    </submittedName>
</protein>
<comment type="cofactor">
    <cofactor evidence="1">
        <name>FAD</name>
        <dbReference type="ChEBI" id="CHEBI:57692"/>
    </cofactor>
</comment>
<dbReference type="PANTHER" id="PTHR43004:SF19">
    <property type="entry name" value="BINDING MONOOXYGENASE, PUTATIVE (JCVI)-RELATED"/>
    <property type="match status" value="1"/>
</dbReference>
<dbReference type="EMBL" id="BAABAT010000018">
    <property type="protein sequence ID" value="GAA4254367.1"/>
    <property type="molecule type" value="Genomic_DNA"/>
</dbReference>
<evidence type="ECO:0000256" key="2">
    <source>
        <dbReference type="ARBA" id="ARBA00022630"/>
    </source>
</evidence>
<keyword evidence="6" id="KW-1185">Reference proteome</keyword>
<dbReference type="SUPFAM" id="SSF51905">
    <property type="entry name" value="FAD/NAD(P)-binding domain"/>
    <property type="match status" value="1"/>
</dbReference>
<name>A0ABP8DEZ0_9ACTN</name>
<dbReference type="Gene3D" id="3.40.30.120">
    <property type="match status" value="1"/>
</dbReference>
<reference evidence="6" key="1">
    <citation type="journal article" date="2019" name="Int. J. Syst. Evol. Microbiol.">
        <title>The Global Catalogue of Microorganisms (GCM) 10K type strain sequencing project: providing services to taxonomists for standard genome sequencing and annotation.</title>
        <authorList>
            <consortium name="The Broad Institute Genomics Platform"/>
            <consortium name="The Broad Institute Genome Sequencing Center for Infectious Disease"/>
            <person name="Wu L."/>
            <person name="Ma J."/>
        </authorList>
    </citation>
    <scope>NUCLEOTIDE SEQUENCE [LARGE SCALE GENOMIC DNA]</scope>
    <source>
        <strain evidence="6">JCM 17441</strain>
    </source>
</reference>
<keyword evidence="5" id="KW-0560">Oxidoreductase</keyword>
<organism evidence="5 6">
    <name type="scientific">Dactylosporangium darangshiense</name>
    <dbReference type="NCBI Taxonomy" id="579108"/>
    <lineage>
        <taxon>Bacteria</taxon>
        <taxon>Bacillati</taxon>
        <taxon>Actinomycetota</taxon>
        <taxon>Actinomycetes</taxon>
        <taxon>Micromonosporales</taxon>
        <taxon>Micromonosporaceae</taxon>
        <taxon>Dactylosporangium</taxon>
    </lineage>
</organism>
<evidence type="ECO:0000313" key="5">
    <source>
        <dbReference type="EMBL" id="GAA4254367.1"/>
    </source>
</evidence>
<dbReference type="GO" id="GO:0004497">
    <property type="term" value="F:monooxygenase activity"/>
    <property type="evidence" value="ECO:0007669"/>
    <property type="project" value="UniProtKB-KW"/>
</dbReference>
<dbReference type="Gene3D" id="3.50.50.60">
    <property type="entry name" value="FAD/NAD(P)-binding domain"/>
    <property type="match status" value="2"/>
</dbReference>
<keyword evidence="2" id="KW-0285">Flavoprotein</keyword>
<dbReference type="PRINTS" id="PR00420">
    <property type="entry name" value="RNGMNOXGNASE"/>
</dbReference>
<proteinExistence type="predicted"/>
<dbReference type="Gene3D" id="3.30.70.2450">
    <property type="match status" value="1"/>
</dbReference>
<comment type="caution">
    <text evidence="5">The sequence shown here is derived from an EMBL/GenBank/DDBJ whole genome shotgun (WGS) entry which is preliminary data.</text>
</comment>
<dbReference type="Pfam" id="PF01494">
    <property type="entry name" value="FAD_binding_3"/>
    <property type="match status" value="1"/>
</dbReference>
<evidence type="ECO:0000256" key="3">
    <source>
        <dbReference type="ARBA" id="ARBA00022827"/>
    </source>
</evidence>
<evidence type="ECO:0000313" key="6">
    <source>
        <dbReference type="Proteomes" id="UP001500620"/>
    </source>
</evidence>
<evidence type="ECO:0000256" key="1">
    <source>
        <dbReference type="ARBA" id="ARBA00001974"/>
    </source>
</evidence>
<keyword evidence="3" id="KW-0274">FAD</keyword>
<dbReference type="InterPro" id="IPR002938">
    <property type="entry name" value="FAD-bd"/>
</dbReference>
<dbReference type="InterPro" id="IPR050641">
    <property type="entry name" value="RIFMO-like"/>
</dbReference>